<reference evidence="2" key="1">
    <citation type="submission" date="2018-06" db="EMBL/GenBank/DDBJ databases">
        <authorList>
            <person name="Zhirakovskaya E."/>
        </authorList>
    </citation>
    <scope>NUCLEOTIDE SEQUENCE</scope>
</reference>
<dbReference type="GO" id="GO:0004803">
    <property type="term" value="F:transposase activity"/>
    <property type="evidence" value="ECO:0007669"/>
    <property type="project" value="InterPro"/>
</dbReference>
<evidence type="ECO:0000313" key="2">
    <source>
        <dbReference type="EMBL" id="VAX36471.1"/>
    </source>
</evidence>
<dbReference type="InterPro" id="IPR012337">
    <property type="entry name" value="RNaseH-like_sf"/>
</dbReference>
<sequence>FYPKTALSDLLGIPAAKIDDNRLYRALDKILPHKEELEIFLKEKLGSLFDLEYDLLMYDVTSTYFEGQCAANPLAQRGYLRDKRGDCKQVCIGLVVSRCGMPLGYELFAGNTTDVTTVEKIVTTMENRYGKSDRVWVMDRGMVSDENIEFLQQGNRRYILGAANSHLKKFEAELLKEDWNIIRDGLEEKIEERLISMTARCEKQKRDPQKVERELGRMLGKNSRAARLFEITVTTTAQGAAKIEWSKSEPQRNWATLSAGCYLLRSNVTDWSDEELWRAYIQLTQAEAAFRIHKSDLKIRPIWHQKEERVRSHIFVCFLAYVLWKTLAAMCQRAGLGDEPRRILQELKELRVVDVVLPTKSGQEITKRCITRPTDHQQILLEHLKLTLPKHLKPIALNPD</sequence>
<protein>
    <recommendedName>
        <fullName evidence="1">Transposase IS4-like domain-containing protein</fullName>
    </recommendedName>
</protein>
<feature type="non-terminal residue" evidence="2">
    <location>
        <position position="1"/>
    </location>
</feature>
<dbReference type="PANTHER" id="PTHR34614">
    <property type="match status" value="1"/>
</dbReference>
<dbReference type="EMBL" id="UOGL01000056">
    <property type="protein sequence ID" value="VAX36471.1"/>
    <property type="molecule type" value="Genomic_DNA"/>
</dbReference>
<name>A0A3B1DCA9_9ZZZZ</name>
<dbReference type="GO" id="GO:0003677">
    <property type="term" value="F:DNA binding"/>
    <property type="evidence" value="ECO:0007669"/>
    <property type="project" value="InterPro"/>
</dbReference>
<dbReference type="AlphaFoldDB" id="A0A3B1DCA9"/>
<dbReference type="InterPro" id="IPR002559">
    <property type="entry name" value="Transposase_11"/>
</dbReference>
<dbReference type="PANTHER" id="PTHR34614:SF2">
    <property type="entry name" value="TRANSPOSASE IS4-LIKE DOMAIN-CONTAINING PROTEIN"/>
    <property type="match status" value="1"/>
</dbReference>
<gene>
    <name evidence="2" type="ORF">MNBD_PLANCTO02-1456</name>
</gene>
<evidence type="ECO:0000259" key="1">
    <source>
        <dbReference type="Pfam" id="PF01609"/>
    </source>
</evidence>
<dbReference type="SUPFAM" id="SSF53098">
    <property type="entry name" value="Ribonuclease H-like"/>
    <property type="match status" value="1"/>
</dbReference>
<dbReference type="GO" id="GO:0006313">
    <property type="term" value="P:DNA transposition"/>
    <property type="evidence" value="ECO:0007669"/>
    <property type="project" value="InterPro"/>
</dbReference>
<dbReference type="Pfam" id="PF01609">
    <property type="entry name" value="DDE_Tnp_1"/>
    <property type="match status" value="1"/>
</dbReference>
<organism evidence="2">
    <name type="scientific">hydrothermal vent metagenome</name>
    <dbReference type="NCBI Taxonomy" id="652676"/>
    <lineage>
        <taxon>unclassified sequences</taxon>
        <taxon>metagenomes</taxon>
        <taxon>ecological metagenomes</taxon>
    </lineage>
</organism>
<proteinExistence type="predicted"/>
<feature type="domain" description="Transposase IS4-like" evidence="1">
    <location>
        <begin position="88"/>
        <end position="323"/>
    </location>
</feature>
<dbReference type="InterPro" id="IPR047654">
    <property type="entry name" value="IS1634_transpos"/>
</dbReference>
<dbReference type="NCBIfam" id="NF033559">
    <property type="entry name" value="transpos_IS1634"/>
    <property type="match status" value="1"/>
</dbReference>
<accession>A0A3B1DCA9</accession>